<dbReference type="Gene3D" id="3.40.50.300">
    <property type="entry name" value="P-loop containing nucleotide triphosphate hydrolases"/>
    <property type="match status" value="1"/>
</dbReference>
<dbReference type="FunFam" id="3.40.50.300:FF:000134">
    <property type="entry name" value="Iron-enterobactin ABC transporter ATP-binding protein"/>
    <property type="match status" value="1"/>
</dbReference>
<keyword evidence="6" id="KW-1185">Reference proteome</keyword>
<dbReference type="GO" id="GO:0016887">
    <property type="term" value="F:ATP hydrolysis activity"/>
    <property type="evidence" value="ECO:0007669"/>
    <property type="project" value="InterPro"/>
</dbReference>
<dbReference type="Proteomes" id="UP000014541">
    <property type="component" value="Unassembled WGS sequence"/>
</dbReference>
<evidence type="ECO:0000313" key="6">
    <source>
        <dbReference type="Proteomes" id="UP000014541"/>
    </source>
</evidence>
<dbReference type="Pfam" id="PF00005">
    <property type="entry name" value="ABC_tran"/>
    <property type="match status" value="1"/>
</dbReference>
<dbReference type="CDD" id="cd03214">
    <property type="entry name" value="ABC_Iron-Siderophores_B12_Hemin"/>
    <property type="match status" value="1"/>
</dbReference>
<reference evidence="5 6" key="1">
    <citation type="submission" date="2013-04" db="EMBL/GenBank/DDBJ databases">
        <title>The Genome Sequence of Treponema maltophilum ATCC 51939.</title>
        <authorList>
            <consortium name="The Broad Institute Genomics Platform"/>
            <person name="Earl A."/>
            <person name="Ward D."/>
            <person name="Feldgarden M."/>
            <person name="Gevers D."/>
            <person name="Leonetti C."/>
            <person name="Blanton J.M."/>
            <person name="Dewhirst F.E."/>
            <person name="Izard J."/>
            <person name="Walker B."/>
            <person name="Young S."/>
            <person name="Zeng Q."/>
            <person name="Gargeya S."/>
            <person name="Fitzgerald M."/>
            <person name="Haas B."/>
            <person name="Abouelleil A."/>
            <person name="Allen A.W."/>
            <person name="Alvarado L."/>
            <person name="Arachchi H.M."/>
            <person name="Berlin A.M."/>
            <person name="Chapman S.B."/>
            <person name="Gainer-Dewar J."/>
            <person name="Goldberg J."/>
            <person name="Griggs A."/>
            <person name="Gujja S."/>
            <person name="Hansen M."/>
            <person name="Howarth C."/>
            <person name="Imamovic A."/>
            <person name="Ireland A."/>
            <person name="Larimer J."/>
            <person name="McCowan C."/>
            <person name="Murphy C."/>
            <person name="Pearson M."/>
            <person name="Poon T.W."/>
            <person name="Priest M."/>
            <person name="Roberts A."/>
            <person name="Saif S."/>
            <person name="Shea T."/>
            <person name="Sisk P."/>
            <person name="Sykes S."/>
            <person name="Wortman J."/>
            <person name="Nusbaum C."/>
            <person name="Birren B."/>
        </authorList>
    </citation>
    <scope>NUCLEOTIDE SEQUENCE [LARGE SCALE GENOMIC DNA]</scope>
    <source>
        <strain evidence="5 6">ATCC 51939</strain>
    </source>
</reference>
<dbReference type="STRING" id="1125699.HMPREF9194_00703"/>
<name>S3K0G5_TREMA</name>
<dbReference type="PANTHER" id="PTHR42794">
    <property type="entry name" value="HEMIN IMPORT ATP-BINDING PROTEIN HMUV"/>
    <property type="match status" value="1"/>
</dbReference>
<dbReference type="PROSITE" id="PS51257">
    <property type="entry name" value="PROKAR_LIPOPROTEIN"/>
    <property type="match status" value="1"/>
</dbReference>
<evidence type="ECO:0000256" key="2">
    <source>
        <dbReference type="ARBA" id="ARBA00022741"/>
    </source>
</evidence>
<dbReference type="InterPro" id="IPR027417">
    <property type="entry name" value="P-loop_NTPase"/>
</dbReference>
<dbReference type="OrthoDB" id="9799337at2"/>
<dbReference type="GO" id="GO:0005524">
    <property type="term" value="F:ATP binding"/>
    <property type="evidence" value="ECO:0007669"/>
    <property type="project" value="UniProtKB-KW"/>
</dbReference>
<dbReference type="PROSITE" id="PS00211">
    <property type="entry name" value="ABC_TRANSPORTER_1"/>
    <property type="match status" value="1"/>
</dbReference>
<accession>S3K0G5</accession>
<dbReference type="eggNOG" id="COG1120">
    <property type="taxonomic scope" value="Bacteria"/>
</dbReference>
<dbReference type="PANTHER" id="PTHR42794:SF2">
    <property type="entry name" value="ABC TRANSPORTER ATP-BINDING PROTEIN"/>
    <property type="match status" value="1"/>
</dbReference>
<dbReference type="InterPro" id="IPR003439">
    <property type="entry name" value="ABC_transporter-like_ATP-bd"/>
</dbReference>
<dbReference type="PROSITE" id="PS50893">
    <property type="entry name" value="ABC_TRANSPORTER_2"/>
    <property type="match status" value="1"/>
</dbReference>
<comment type="caution">
    <text evidence="5">The sequence shown here is derived from an EMBL/GenBank/DDBJ whole genome shotgun (WGS) entry which is preliminary data.</text>
</comment>
<sequence length="253" mass="28059">MKERALDVQNAEFGYRGGTVIHNISFSCESGHCLALLGNNGAGKTTLLKCLNRILGVRSGIVKICGKDIRRMERNALAQHTAYVAQHTDAVRLTVFDSVLLGRKPYIKLGPQDEDMRITEGAIARMELDDLKLRYIDELSGGELQKVVLARALAQQPKILLLDEPTSSLDLRNQHEVMRTVQKIAKTDNILVIVVIHDLNLALRYCDRFLFIKDGAVFACGGDEIVTEQVISDVYGISVHIDEIGGKKFITVD</sequence>
<organism evidence="5 6">
    <name type="scientific">Treponema maltophilum ATCC 51939</name>
    <dbReference type="NCBI Taxonomy" id="1125699"/>
    <lineage>
        <taxon>Bacteria</taxon>
        <taxon>Pseudomonadati</taxon>
        <taxon>Spirochaetota</taxon>
        <taxon>Spirochaetia</taxon>
        <taxon>Spirochaetales</taxon>
        <taxon>Treponemataceae</taxon>
        <taxon>Treponema</taxon>
    </lineage>
</organism>
<dbReference type="SUPFAM" id="SSF52540">
    <property type="entry name" value="P-loop containing nucleoside triphosphate hydrolases"/>
    <property type="match status" value="1"/>
</dbReference>
<dbReference type="HOGENOM" id="CLU_000604_1_11_12"/>
<evidence type="ECO:0000256" key="3">
    <source>
        <dbReference type="ARBA" id="ARBA00022840"/>
    </source>
</evidence>
<dbReference type="EMBL" id="ATFF01000006">
    <property type="protein sequence ID" value="EPF30386.1"/>
    <property type="molecule type" value="Genomic_DNA"/>
</dbReference>
<dbReference type="PATRIC" id="fig|1125699.3.peg.716"/>
<dbReference type="InterPro" id="IPR003593">
    <property type="entry name" value="AAA+_ATPase"/>
</dbReference>
<evidence type="ECO:0000259" key="4">
    <source>
        <dbReference type="PROSITE" id="PS50893"/>
    </source>
</evidence>
<gene>
    <name evidence="5" type="ORF">HMPREF9194_00703</name>
</gene>
<keyword evidence="3" id="KW-0067">ATP-binding</keyword>
<protein>
    <recommendedName>
        <fullName evidence="4">ABC transporter domain-containing protein</fullName>
    </recommendedName>
</protein>
<dbReference type="AlphaFoldDB" id="S3K0G5"/>
<dbReference type="SMART" id="SM00382">
    <property type="entry name" value="AAA"/>
    <property type="match status" value="1"/>
</dbReference>
<dbReference type="RefSeq" id="WP_016524997.1">
    <property type="nucleotide sequence ID" value="NZ_KE332518.1"/>
</dbReference>
<dbReference type="InterPro" id="IPR017871">
    <property type="entry name" value="ABC_transporter-like_CS"/>
</dbReference>
<evidence type="ECO:0000313" key="5">
    <source>
        <dbReference type="EMBL" id="EPF30386.1"/>
    </source>
</evidence>
<evidence type="ECO:0000256" key="1">
    <source>
        <dbReference type="ARBA" id="ARBA00022448"/>
    </source>
</evidence>
<keyword evidence="1" id="KW-0813">Transport</keyword>
<keyword evidence="2" id="KW-0547">Nucleotide-binding</keyword>
<feature type="domain" description="ABC transporter" evidence="4">
    <location>
        <begin position="6"/>
        <end position="239"/>
    </location>
</feature>
<proteinExistence type="predicted"/>